<dbReference type="OrthoDB" id="9803871at2"/>
<comment type="similarity">
    <text evidence="1 6">Belongs to the UDPGP type 2 family.</text>
</comment>
<evidence type="ECO:0000313" key="9">
    <source>
        <dbReference type="Proteomes" id="UP000325054"/>
    </source>
</evidence>
<reference evidence="8 9" key="1">
    <citation type="submission" date="2019-08" db="EMBL/GenBank/DDBJ databases">
        <title>Bacillus genomes from the desert of Cuatro Cienegas, Coahuila.</title>
        <authorList>
            <person name="Olmedo-Alvarez G."/>
        </authorList>
    </citation>
    <scope>NUCLEOTIDE SEQUENCE [LARGE SCALE GENOMIC DNA]</scope>
    <source>
        <strain evidence="8 9">CH451a_14T</strain>
    </source>
</reference>
<evidence type="ECO:0000256" key="1">
    <source>
        <dbReference type="ARBA" id="ARBA00006890"/>
    </source>
</evidence>
<dbReference type="PANTHER" id="PTHR43197:SF1">
    <property type="entry name" value="UTP--GLUCOSE-1-PHOSPHATE URIDYLYLTRANSFERASE"/>
    <property type="match status" value="1"/>
</dbReference>
<dbReference type="NCBIfam" id="TIGR01099">
    <property type="entry name" value="galU"/>
    <property type="match status" value="1"/>
</dbReference>
<dbReference type="InterPro" id="IPR005771">
    <property type="entry name" value="GalU_uridylyltTrfase_bac/arc"/>
</dbReference>
<evidence type="ECO:0000313" key="8">
    <source>
        <dbReference type="EMBL" id="TYS75823.1"/>
    </source>
</evidence>
<dbReference type="EMBL" id="VTEW01000015">
    <property type="protein sequence ID" value="TYS75823.1"/>
    <property type="molecule type" value="Genomic_DNA"/>
</dbReference>
<dbReference type="InterPro" id="IPR029044">
    <property type="entry name" value="Nucleotide-diphossugar_trans"/>
</dbReference>
<evidence type="ECO:0000256" key="6">
    <source>
        <dbReference type="RuleBase" id="RU361259"/>
    </source>
</evidence>
<evidence type="ECO:0000259" key="7">
    <source>
        <dbReference type="Pfam" id="PF00483"/>
    </source>
</evidence>
<protein>
    <recommendedName>
        <fullName evidence="2 6">UTP--glucose-1-phosphate uridylyltransferase</fullName>
        <ecNumber evidence="2 6">2.7.7.9</ecNumber>
    </recommendedName>
    <alternativeName>
        <fullName evidence="6">UDP-glucose pyrophosphorylase</fullName>
    </alternativeName>
</protein>
<dbReference type="SUPFAM" id="SSF53448">
    <property type="entry name" value="Nucleotide-diphospho-sugar transferases"/>
    <property type="match status" value="1"/>
</dbReference>
<keyword evidence="3 6" id="KW-0808">Transferase</keyword>
<dbReference type="Pfam" id="PF00483">
    <property type="entry name" value="NTP_transferase"/>
    <property type="match status" value="1"/>
</dbReference>
<dbReference type="EC" id="2.7.7.9" evidence="2 6"/>
<name>A0A5D4TIY1_9BACI</name>
<evidence type="ECO:0000256" key="4">
    <source>
        <dbReference type="ARBA" id="ARBA00022695"/>
    </source>
</evidence>
<dbReference type="GO" id="GO:0003983">
    <property type="term" value="F:UTP:glucose-1-phosphate uridylyltransferase activity"/>
    <property type="evidence" value="ECO:0007669"/>
    <property type="project" value="UniProtKB-EC"/>
</dbReference>
<dbReference type="GO" id="GO:0006011">
    <property type="term" value="P:UDP-alpha-D-glucose metabolic process"/>
    <property type="evidence" value="ECO:0007669"/>
    <property type="project" value="InterPro"/>
</dbReference>
<comment type="caution">
    <text evidence="8">The sequence shown here is derived from an EMBL/GenBank/DDBJ whole genome shotgun (WGS) entry which is preliminary data.</text>
</comment>
<evidence type="ECO:0000256" key="3">
    <source>
        <dbReference type="ARBA" id="ARBA00022679"/>
    </source>
</evidence>
<dbReference type="CDD" id="cd02541">
    <property type="entry name" value="UGPase_prokaryotic"/>
    <property type="match status" value="1"/>
</dbReference>
<dbReference type="AlphaFoldDB" id="A0A5D4TIY1"/>
<accession>A0A5D4TIY1</accession>
<dbReference type="PANTHER" id="PTHR43197">
    <property type="entry name" value="UTP--GLUCOSE-1-PHOSPHATE URIDYLYLTRANSFERASE"/>
    <property type="match status" value="1"/>
</dbReference>
<organism evidence="8 9">
    <name type="scientific">Rossellomorea aquimaris</name>
    <dbReference type="NCBI Taxonomy" id="189382"/>
    <lineage>
        <taxon>Bacteria</taxon>
        <taxon>Bacillati</taxon>
        <taxon>Bacillota</taxon>
        <taxon>Bacilli</taxon>
        <taxon>Bacillales</taxon>
        <taxon>Bacillaceae</taxon>
        <taxon>Rossellomorea</taxon>
    </lineage>
</organism>
<keyword evidence="4 6" id="KW-0548">Nucleotidyltransferase</keyword>
<proteinExistence type="inferred from homology"/>
<feature type="domain" description="Nucleotidyl transferase" evidence="7">
    <location>
        <begin position="5"/>
        <end position="266"/>
    </location>
</feature>
<gene>
    <name evidence="8" type="primary">galU</name>
    <name evidence="8" type="ORF">FZC80_16605</name>
</gene>
<dbReference type="Proteomes" id="UP000325054">
    <property type="component" value="Unassembled WGS sequence"/>
</dbReference>
<comment type="catalytic activity">
    <reaction evidence="5 6">
        <text>alpha-D-glucose 1-phosphate + UTP + H(+) = UDP-alpha-D-glucose + diphosphate</text>
        <dbReference type="Rhea" id="RHEA:19889"/>
        <dbReference type="ChEBI" id="CHEBI:15378"/>
        <dbReference type="ChEBI" id="CHEBI:33019"/>
        <dbReference type="ChEBI" id="CHEBI:46398"/>
        <dbReference type="ChEBI" id="CHEBI:58601"/>
        <dbReference type="ChEBI" id="CHEBI:58885"/>
        <dbReference type="EC" id="2.7.7.9"/>
    </reaction>
</comment>
<dbReference type="Gene3D" id="3.90.550.10">
    <property type="entry name" value="Spore Coat Polysaccharide Biosynthesis Protein SpsA, Chain A"/>
    <property type="match status" value="1"/>
</dbReference>
<dbReference type="RefSeq" id="WP_148992522.1">
    <property type="nucleotide sequence ID" value="NZ_VTEW01000015.1"/>
</dbReference>
<sequence length="290" mass="32828">MRVKKAIIPAAGLGTRFLPATKAQPKEMLPIVDTPTIQYIIEEAVNSGIEDILIVTGRGKRAIEDHFDKSLLLEEMLAEKEKYEQLEQIQKISEMADIHYIRQKEPKGLGHAIWCARKFIGNDPFAVMLGDDIVVSEKPCLKQLIDEFEDKQSSIIGVQEVADQDVSKYGVIAPENDNYAGNLVKIKDLVEKPSLEEAPSRLAIMGRYVLTPEILDILENIPPGRGNEIQLTDALKELTKKQDMYGYHFNGRRYDIGDKYGFVQATVEFALMRDDLKDPLRKWLKEIVAD</sequence>
<evidence type="ECO:0000256" key="2">
    <source>
        <dbReference type="ARBA" id="ARBA00012415"/>
    </source>
</evidence>
<evidence type="ECO:0000256" key="5">
    <source>
        <dbReference type="ARBA" id="ARBA00048128"/>
    </source>
</evidence>
<dbReference type="InterPro" id="IPR005835">
    <property type="entry name" value="NTP_transferase_dom"/>
</dbReference>